<dbReference type="InterPro" id="IPR025965">
    <property type="entry name" value="FlgD/Vpr_Ig-like"/>
</dbReference>
<evidence type="ECO:0000313" key="3">
    <source>
        <dbReference type="EMBL" id="KPK73762.1"/>
    </source>
</evidence>
<reference evidence="3 4" key="1">
    <citation type="journal article" date="2015" name="Microbiome">
        <title>Genomic resolution of linkages in carbon, nitrogen, and sulfur cycling among widespread estuary sediment bacteria.</title>
        <authorList>
            <person name="Baker B.J."/>
            <person name="Lazar C.S."/>
            <person name="Teske A.P."/>
            <person name="Dick G.J."/>
        </authorList>
    </citation>
    <scope>NUCLEOTIDE SEQUENCE [LARGE SCALE GENOMIC DNA]</scope>
    <source>
        <strain evidence="3">SM23_60</strain>
    </source>
</reference>
<protein>
    <recommendedName>
        <fullName evidence="2">FlgD/Vpr Ig-like domain-containing protein</fullName>
    </recommendedName>
</protein>
<dbReference type="Gene3D" id="2.60.40.10">
    <property type="entry name" value="Immunoglobulins"/>
    <property type="match status" value="1"/>
</dbReference>
<evidence type="ECO:0000313" key="4">
    <source>
        <dbReference type="Proteomes" id="UP000051096"/>
    </source>
</evidence>
<organism evidence="3 4">
    <name type="scientific">candidate division WOR_3 bacterium SM23_60</name>
    <dbReference type="NCBI Taxonomy" id="1703780"/>
    <lineage>
        <taxon>Bacteria</taxon>
        <taxon>Bacteria division WOR-3</taxon>
    </lineage>
</organism>
<dbReference type="InterPro" id="IPR013783">
    <property type="entry name" value="Ig-like_fold"/>
</dbReference>
<dbReference type="EMBL" id="LJUO01000003">
    <property type="protein sequence ID" value="KPK73762.1"/>
    <property type="molecule type" value="Genomic_DNA"/>
</dbReference>
<dbReference type="SUPFAM" id="SSF63825">
    <property type="entry name" value="YWTD domain"/>
    <property type="match status" value="1"/>
</dbReference>
<gene>
    <name evidence="3" type="ORF">AMJ87_00685</name>
</gene>
<comment type="caution">
    <text evidence="3">The sequence shown here is derived from an EMBL/GenBank/DDBJ whole genome shotgun (WGS) entry which is preliminary data.</text>
</comment>
<name>A0A0S8GMR9_UNCW3</name>
<feature type="signal peptide" evidence="1">
    <location>
        <begin position="1"/>
        <end position="19"/>
    </location>
</feature>
<evidence type="ECO:0000256" key="1">
    <source>
        <dbReference type="SAM" id="SignalP"/>
    </source>
</evidence>
<dbReference type="Proteomes" id="UP000051096">
    <property type="component" value="Unassembled WGS sequence"/>
</dbReference>
<evidence type="ECO:0000259" key="2">
    <source>
        <dbReference type="Pfam" id="PF13860"/>
    </source>
</evidence>
<proteinExistence type="predicted"/>
<keyword evidence="1" id="KW-0732">Signal</keyword>
<sequence length="701" mass="77005">MKLVIVGFFVLIVVTFGHAGQTDKVSENPDIVIKGHLYDAVSRTHVNINGSKTLIQNTSAGSDSGGPDDFGYRWKDSDDPGGPVYNWVEISGTGINLGLGDDDYYYGIPFQFTFYGSVYNTIAVSANGGIYFQDIWWPYVNTYIPNSTGSADIYIAPHWDDLDPYSGGAVYYQIMGDTLVVEWDGVPLFGTSDYVTFEALLIGSSQEIIYQYQDVGNAAGSGATVGIQGSPTQPPLWGLQYSYNTASLADNLAIRFYPLMLDHDVLPYAILAPIGNIEPGVAITPQVTFRNAGLNTESFPVICTIDSAGTNVYSETENVTNLASMATTTVSFPDWTPASAIDITYNVTAITDLVGDQNPANDTLTGTCYTGYFIVVDSFPGPSGEVRMGLTEEGDYLWNFTNTTFSFPIFYKLQKSDGTIVRQFNFPIGGERYCLGLTMVNHQLYTTEFYPNGGDVHVLDTLGNLVRTFNTGYDSRGLAWDGTNLWTTETYNQSILQMDTLGTVTAVYFNDGNIEWFMDIAWDDRDGIIWANDDDVSLDINRISVASSPFAVTETHDHPSSAFDYPEGITYSEESDGGYLYTCAANAIWIWKIKIHGVTGVAENEKQYPGGLRLRPITPSVSRGAFVISYAIPRERQVDITVYSCDGRFVRNLVNGIVPAGERQVVWDGKDGAGRQQSSGVYLVTMRSVDFRSVEKAIIVK</sequence>
<feature type="domain" description="FlgD/Vpr Ig-like" evidence="2">
    <location>
        <begin position="637"/>
        <end position="688"/>
    </location>
</feature>
<dbReference type="Gene3D" id="2.60.40.4070">
    <property type="match status" value="1"/>
</dbReference>
<dbReference type="InterPro" id="IPR011042">
    <property type="entry name" value="6-blade_b-propeller_TolB-like"/>
</dbReference>
<dbReference type="Gene3D" id="2.120.10.30">
    <property type="entry name" value="TolB, C-terminal domain"/>
    <property type="match status" value="1"/>
</dbReference>
<dbReference type="Pfam" id="PF13860">
    <property type="entry name" value="FlgD_ig"/>
    <property type="match status" value="1"/>
</dbReference>
<dbReference type="AlphaFoldDB" id="A0A0S8GMR9"/>
<accession>A0A0S8GMR9</accession>
<feature type="chain" id="PRO_5006647030" description="FlgD/Vpr Ig-like domain-containing protein" evidence="1">
    <location>
        <begin position="20"/>
        <end position="701"/>
    </location>
</feature>